<feature type="region of interest" description="Disordered" evidence="1">
    <location>
        <begin position="253"/>
        <end position="287"/>
    </location>
</feature>
<gene>
    <name evidence="2" type="ORF">AK812_SmicGene12666</name>
</gene>
<reference evidence="2 3" key="1">
    <citation type="submission" date="2016-02" db="EMBL/GenBank/DDBJ databases">
        <title>Genome analysis of coral dinoflagellate symbionts highlights evolutionary adaptations to a symbiotic lifestyle.</title>
        <authorList>
            <person name="Aranda M."/>
            <person name="Li Y."/>
            <person name="Liew Y.J."/>
            <person name="Baumgarten S."/>
            <person name="Simakov O."/>
            <person name="Wilson M."/>
            <person name="Piel J."/>
            <person name="Ashoor H."/>
            <person name="Bougouffa S."/>
            <person name="Bajic V.B."/>
            <person name="Ryu T."/>
            <person name="Ravasi T."/>
            <person name="Bayer T."/>
            <person name="Micklem G."/>
            <person name="Kim H."/>
            <person name="Bhak J."/>
            <person name="Lajeunesse T.C."/>
            <person name="Voolstra C.R."/>
        </authorList>
    </citation>
    <scope>NUCLEOTIDE SEQUENCE [LARGE SCALE GENOMIC DNA]</scope>
    <source>
        <strain evidence="2 3">CCMP2467</strain>
    </source>
</reference>
<name>A0A1Q9EA40_SYMMI</name>
<feature type="compositionally biased region" description="Basic and acidic residues" evidence="1">
    <location>
        <begin position="88"/>
        <end position="97"/>
    </location>
</feature>
<dbReference type="AlphaFoldDB" id="A0A1Q9EA40"/>
<accession>A0A1Q9EA40</accession>
<organism evidence="2 3">
    <name type="scientific">Symbiodinium microadriaticum</name>
    <name type="common">Dinoflagellate</name>
    <name type="synonym">Zooxanthella microadriatica</name>
    <dbReference type="NCBI Taxonomy" id="2951"/>
    <lineage>
        <taxon>Eukaryota</taxon>
        <taxon>Sar</taxon>
        <taxon>Alveolata</taxon>
        <taxon>Dinophyceae</taxon>
        <taxon>Suessiales</taxon>
        <taxon>Symbiodiniaceae</taxon>
        <taxon>Symbiodinium</taxon>
    </lineage>
</organism>
<evidence type="ECO:0000313" key="3">
    <source>
        <dbReference type="Proteomes" id="UP000186817"/>
    </source>
</evidence>
<evidence type="ECO:0000256" key="1">
    <source>
        <dbReference type="SAM" id="MobiDB-lite"/>
    </source>
</evidence>
<keyword evidence="3" id="KW-1185">Reference proteome</keyword>
<proteinExistence type="predicted"/>
<sequence>MAQAYISSISSSAALVRILTPALRRQRMQLDERQERLFDVLYVKAEQEKENRRQIAEFEELYEDAIRAKTRSQRKGDKTVDPEESDSEDGKSEDSGQVKRATAALPMDESTTYAVKARTEMVHRILEGLRDEALELATDVGIESLAAPGGKGFVRRVYIAEVMAMAYPEGRTKKTKATKTTSSIKTKLLLSSEGSEGQEAREKRERRNRSAYDVEPLATGPVTYPEGRKGVDQAITADDATADLNPEAVEAVLGRERGSQRLAQSTPQRSAVERDEVDEGILTSGYA</sequence>
<evidence type="ECO:0000313" key="2">
    <source>
        <dbReference type="EMBL" id="OLQ04279.1"/>
    </source>
</evidence>
<comment type="caution">
    <text evidence="2">The sequence shown here is derived from an EMBL/GenBank/DDBJ whole genome shotgun (WGS) entry which is preliminary data.</text>
</comment>
<dbReference type="OrthoDB" id="10395429at2759"/>
<dbReference type="EMBL" id="LSRX01000214">
    <property type="protein sequence ID" value="OLQ04279.1"/>
    <property type="molecule type" value="Genomic_DNA"/>
</dbReference>
<dbReference type="Proteomes" id="UP000186817">
    <property type="component" value="Unassembled WGS sequence"/>
</dbReference>
<feature type="region of interest" description="Disordered" evidence="1">
    <location>
        <begin position="69"/>
        <end position="105"/>
    </location>
</feature>
<protein>
    <submittedName>
        <fullName evidence="2">Uncharacterized protein</fullName>
    </submittedName>
</protein>